<keyword evidence="4" id="KW-0812">Transmembrane</keyword>
<dbReference type="OrthoDB" id="5492415at2"/>
<dbReference type="InterPro" id="IPR018062">
    <property type="entry name" value="HTH_AraC-typ_CS"/>
</dbReference>
<evidence type="ECO:0000256" key="1">
    <source>
        <dbReference type="ARBA" id="ARBA00023015"/>
    </source>
</evidence>
<organism evidence="6 7">
    <name type="scientific">Chryseolinea soli</name>
    <dbReference type="NCBI Taxonomy" id="2321403"/>
    <lineage>
        <taxon>Bacteria</taxon>
        <taxon>Pseudomonadati</taxon>
        <taxon>Bacteroidota</taxon>
        <taxon>Cytophagia</taxon>
        <taxon>Cytophagales</taxon>
        <taxon>Fulvivirgaceae</taxon>
        <taxon>Chryseolinea</taxon>
    </lineage>
</organism>
<name>A0A385SRK5_9BACT</name>
<dbReference type="InterPro" id="IPR018060">
    <property type="entry name" value="HTH_AraC"/>
</dbReference>
<reference evidence="7" key="1">
    <citation type="submission" date="2018-09" db="EMBL/GenBank/DDBJ databases">
        <title>Chryseolinea sp. KIS68-18 isolated from soil.</title>
        <authorList>
            <person name="Weon H.-Y."/>
            <person name="Kwon S.-W."/>
            <person name="Lee S.A."/>
        </authorList>
    </citation>
    <scope>NUCLEOTIDE SEQUENCE [LARGE SCALE GENOMIC DNA]</scope>
    <source>
        <strain evidence="7">KIS68-18</strain>
    </source>
</reference>
<dbReference type="Pfam" id="PF12833">
    <property type="entry name" value="HTH_18"/>
    <property type="match status" value="1"/>
</dbReference>
<proteinExistence type="predicted"/>
<evidence type="ECO:0000256" key="2">
    <source>
        <dbReference type="ARBA" id="ARBA00023125"/>
    </source>
</evidence>
<evidence type="ECO:0000259" key="5">
    <source>
        <dbReference type="PROSITE" id="PS01124"/>
    </source>
</evidence>
<feature type="transmembrane region" description="Helical" evidence="4">
    <location>
        <begin position="96"/>
        <end position="116"/>
    </location>
</feature>
<feature type="transmembrane region" description="Helical" evidence="4">
    <location>
        <begin position="193"/>
        <end position="213"/>
    </location>
</feature>
<feature type="transmembrane region" description="Helical" evidence="4">
    <location>
        <begin position="38"/>
        <end position="58"/>
    </location>
</feature>
<dbReference type="EMBL" id="CP032382">
    <property type="protein sequence ID" value="AYB33554.1"/>
    <property type="molecule type" value="Genomic_DNA"/>
</dbReference>
<accession>A0A385SRK5</accession>
<dbReference type="GO" id="GO:0043565">
    <property type="term" value="F:sequence-specific DNA binding"/>
    <property type="evidence" value="ECO:0007669"/>
    <property type="project" value="InterPro"/>
</dbReference>
<evidence type="ECO:0000313" key="7">
    <source>
        <dbReference type="Proteomes" id="UP000266183"/>
    </source>
</evidence>
<dbReference type="KEGG" id="chk:D4L85_24510"/>
<sequence>MGNGALFFISALGAFNGLVLGIYFLFFSRRGKISHYFLGALFIALSLRIGKSVLFYFNSSLLKIYLQIGLSACWFIGPFVWYYIRSEKEQIKKVPRRWIGGILLLSIIIISVGLIFPYQQHPEVWNKYIVQLIYTQWGICLLLSVVELKDVIKKIGQPSPWKPFEIWLITTLTINLMIFICYLWALLGHSKGVYISGAIIFSVVLYAGGLVLLHRRRRDDLFSSVQVKYANKKIGADDAQRMLSRLERVMTEEKVFKNPNLKLHDLAQEINASPHQLSQLLNDSLGKSFTLYINEYRIEEACRILSTAENLTIEAIGEEVGFNSKSTFFSAFKKLKGMTPAMYQQGTVRV</sequence>
<dbReference type="Proteomes" id="UP000266183">
    <property type="component" value="Chromosome"/>
</dbReference>
<dbReference type="Gene3D" id="1.10.10.60">
    <property type="entry name" value="Homeodomain-like"/>
    <property type="match status" value="2"/>
</dbReference>
<keyword evidence="1" id="KW-0805">Transcription regulation</keyword>
<evidence type="ECO:0000256" key="3">
    <source>
        <dbReference type="ARBA" id="ARBA00023163"/>
    </source>
</evidence>
<feature type="transmembrane region" description="Helical" evidence="4">
    <location>
        <begin position="166"/>
        <end position="187"/>
    </location>
</feature>
<evidence type="ECO:0000256" key="4">
    <source>
        <dbReference type="SAM" id="Phobius"/>
    </source>
</evidence>
<dbReference type="SUPFAM" id="SSF46689">
    <property type="entry name" value="Homeodomain-like"/>
    <property type="match status" value="1"/>
</dbReference>
<dbReference type="PROSITE" id="PS01124">
    <property type="entry name" value="HTH_ARAC_FAMILY_2"/>
    <property type="match status" value="1"/>
</dbReference>
<dbReference type="RefSeq" id="WP_119756788.1">
    <property type="nucleotide sequence ID" value="NZ_CP032382.1"/>
</dbReference>
<keyword evidence="3" id="KW-0804">Transcription</keyword>
<dbReference type="AlphaFoldDB" id="A0A385SRK5"/>
<keyword evidence="7" id="KW-1185">Reference proteome</keyword>
<feature type="transmembrane region" description="Helical" evidence="4">
    <location>
        <begin position="6"/>
        <end position="26"/>
    </location>
</feature>
<feature type="transmembrane region" description="Helical" evidence="4">
    <location>
        <begin position="64"/>
        <end position="84"/>
    </location>
</feature>
<dbReference type="PANTHER" id="PTHR43280:SF29">
    <property type="entry name" value="ARAC-FAMILY TRANSCRIPTIONAL REGULATOR"/>
    <property type="match status" value="1"/>
</dbReference>
<dbReference type="PANTHER" id="PTHR43280">
    <property type="entry name" value="ARAC-FAMILY TRANSCRIPTIONAL REGULATOR"/>
    <property type="match status" value="1"/>
</dbReference>
<keyword evidence="2" id="KW-0238">DNA-binding</keyword>
<keyword evidence="4" id="KW-1133">Transmembrane helix</keyword>
<dbReference type="PROSITE" id="PS00041">
    <property type="entry name" value="HTH_ARAC_FAMILY_1"/>
    <property type="match status" value="1"/>
</dbReference>
<keyword evidence="4" id="KW-0472">Membrane</keyword>
<feature type="transmembrane region" description="Helical" evidence="4">
    <location>
        <begin position="128"/>
        <end position="146"/>
    </location>
</feature>
<protein>
    <submittedName>
        <fullName evidence="6">AraC family transcriptional regulator</fullName>
    </submittedName>
</protein>
<feature type="domain" description="HTH araC/xylS-type" evidence="5">
    <location>
        <begin position="240"/>
        <end position="346"/>
    </location>
</feature>
<dbReference type="SMART" id="SM00342">
    <property type="entry name" value="HTH_ARAC"/>
    <property type="match status" value="1"/>
</dbReference>
<evidence type="ECO:0000313" key="6">
    <source>
        <dbReference type="EMBL" id="AYB33554.1"/>
    </source>
</evidence>
<dbReference type="GO" id="GO:0003700">
    <property type="term" value="F:DNA-binding transcription factor activity"/>
    <property type="evidence" value="ECO:0007669"/>
    <property type="project" value="InterPro"/>
</dbReference>
<dbReference type="InterPro" id="IPR009057">
    <property type="entry name" value="Homeodomain-like_sf"/>
</dbReference>
<gene>
    <name evidence="6" type="ORF">D4L85_24510</name>
</gene>